<feature type="compositionally biased region" description="Polar residues" evidence="1">
    <location>
        <begin position="16"/>
        <end position="25"/>
    </location>
</feature>
<comment type="caution">
    <text evidence="2">The sequence shown here is derived from an EMBL/GenBank/DDBJ whole genome shotgun (WGS) entry which is preliminary data.</text>
</comment>
<dbReference type="KEGG" id="tng:GSTEN00017243G001"/>
<organism evidence="2">
    <name type="scientific">Tetraodon nigroviridis</name>
    <name type="common">Spotted green pufferfish</name>
    <name type="synonym">Chelonodon nigroviridis</name>
    <dbReference type="NCBI Taxonomy" id="99883"/>
    <lineage>
        <taxon>Eukaryota</taxon>
        <taxon>Metazoa</taxon>
        <taxon>Chordata</taxon>
        <taxon>Craniata</taxon>
        <taxon>Vertebrata</taxon>
        <taxon>Euteleostomi</taxon>
        <taxon>Actinopterygii</taxon>
        <taxon>Neopterygii</taxon>
        <taxon>Teleostei</taxon>
        <taxon>Neoteleostei</taxon>
        <taxon>Acanthomorphata</taxon>
        <taxon>Eupercaria</taxon>
        <taxon>Tetraodontiformes</taxon>
        <taxon>Tetradontoidea</taxon>
        <taxon>Tetraodontidae</taxon>
        <taxon>Tetraodon</taxon>
    </lineage>
</organism>
<feature type="region of interest" description="Disordered" evidence="1">
    <location>
        <begin position="16"/>
        <end position="41"/>
    </location>
</feature>
<name>Q4SJE8_TETNG</name>
<dbReference type="EMBL" id="CAAE01014575">
    <property type="protein sequence ID" value="CAF99234.1"/>
    <property type="molecule type" value="Genomic_DNA"/>
</dbReference>
<reference evidence="2" key="2">
    <citation type="submission" date="2004-02" db="EMBL/GenBank/DDBJ databases">
        <authorList>
            <consortium name="Genoscope"/>
            <consortium name="Whitehead Institute Centre for Genome Research"/>
        </authorList>
    </citation>
    <scope>NUCLEOTIDE SEQUENCE</scope>
</reference>
<evidence type="ECO:0000313" key="2">
    <source>
        <dbReference type="EMBL" id="CAF99234.1"/>
    </source>
</evidence>
<protein>
    <submittedName>
        <fullName evidence="2">(spotted green pufferfish) hypothetical protein</fullName>
    </submittedName>
</protein>
<reference evidence="2" key="1">
    <citation type="journal article" date="2004" name="Nature">
        <title>Genome duplication in the teleost fish Tetraodon nigroviridis reveals the early vertebrate proto-karyotype.</title>
        <authorList>
            <person name="Jaillon O."/>
            <person name="Aury J.-M."/>
            <person name="Brunet F."/>
            <person name="Petit J.-L."/>
            <person name="Stange-Thomann N."/>
            <person name="Mauceli E."/>
            <person name="Bouneau L."/>
            <person name="Fischer C."/>
            <person name="Ozouf-Costaz C."/>
            <person name="Bernot A."/>
            <person name="Nicaud S."/>
            <person name="Jaffe D."/>
            <person name="Fisher S."/>
            <person name="Lutfalla G."/>
            <person name="Dossat C."/>
            <person name="Segurens B."/>
            <person name="Dasilva C."/>
            <person name="Salanoubat M."/>
            <person name="Levy M."/>
            <person name="Boudet N."/>
            <person name="Castellano S."/>
            <person name="Anthouard V."/>
            <person name="Jubin C."/>
            <person name="Castelli V."/>
            <person name="Katinka M."/>
            <person name="Vacherie B."/>
            <person name="Biemont C."/>
            <person name="Skalli Z."/>
            <person name="Cattolico L."/>
            <person name="Poulain J."/>
            <person name="De Berardinis V."/>
            <person name="Cruaud C."/>
            <person name="Duprat S."/>
            <person name="Brottier P."/>
            <person name="Coutanceau J.-P."/>
            <person name="Gouzy J."/>
            <person name="Parra G."/>
            <person name="Lardier G."/>
            <person name="Chapple C."/>
            <person name="McKernan K.J."/>
            <person name="McEwan P."/>
            <person name="Bosak S."/>
            <person name="Kellis M."/>
            <person name="Volff J.-N."/>
            <person name="Guigo R."/>
            <person name="Zody M.C."/>
            <person name="Mesirov J."/>
            <person name="Lindblad-Toh K."/>
            <person name="Birren B."/>
            <person name="Nusbaum C."/>
            <person name="Kahn D."/>
            <person name="Robinson-Rechavi M."/>
            <person name="Laudet V."/>
            <person name="Schachter V."/>
            <person name="Quetier F."/>
            <person name="Saurin W."/>
            <person name="Scarpelli C."/>
            <person name="Wincker P."/>
            <person name="Lander E.S."/>
            <person name="Weissenbach J."/>
            <person name="Roest Crollius H."/>
        </authorList>
    </citation>
    <scope>NUCLEOTIDE SEQUENCE [LARGE SCALE GENOMIC DNA]</scope>
</reference>
<sequence length="51" mass="5775">MLACIQRRQNLSSQRLACTPKSLNVPSPPPPPQPCARKGEWSHRQLSFITF</sequence>
<accession>Q4SJE8</accession>
<gene>
    <name evidence="2" type="ORF">GSTENG00017243001</name>
</gene>
<proteinExistence type="predicted"/>
<evidence type="ECO:0000256" key="1">
    <source>
        <dbReference type="SAM" id="MobiDB-lite"/>
    </source>
</evidence>
<dbReference type="AlphaFoldDB" id="Q4SJE8"/>